<evidence type="ECO:0000313" key="4">
    <source>
        <dbReference type="Proteomes" id="UP000519897"/>
    </source>
</evidence>
<accession>A0A7W6LFF2</accession>
<keyword evidence="4" id="KW-1185">Reference proteome</keyword>
<comment type="caution">
    <text evidence="3">The sequence shown here is derived from an EMBL/GenBank/DDBJ whole genome shotgun (WGS) entry which is preliminary data.</text>
</comment>
<name>A0A7W6LFF2_9HYPH</name>
<dbReference type="Proteomes" id="UP000519897">
    <property type="component" value="Unassembled WGS sequence"/>
</dbReference>
<evidence type="ECO:0000256" key="2">
    <source>
        <dbReference type="SAM" id="SignalP"/>
    </source>
</evidence>
<sequence length="114" mass="11603">MEMTNTSRAGLRVSCIAILTSMSLLVPASTFAQTPSGTTKCQVPPQQLSQNGQAANGQSANEHASSQSLSGSLADCKGVLKPPATGDQELVEPAPQTGNMPVIKPGQSPVQQGG</sequence>
<gene>
    <name evidence="3" type="ORF">GGQ72_001706</name>
</gene>
<feature type="compositionally biased region" description="Polar residues" evidence="1">
    <location>
        <begin position="33"/>
        <end position="71"/>
    </location>
</feature>
<keyword evidence="2" id="KW-0732">Signal</keyword>
<dbReference type="AlphaFoldDB" id="A0A7W6LFF2"/>
<feature type="region of interest" description="Disordered" evidence="1">
    <location>
        <begin position="33"/>
        <end position="114"/>
    </location>
</feature>
<protein>
    <submittedName>
        <fullName evidence="3">Uncharacterized protein</fullName>
    </submittedName>
</protein>
<feature type="chain" id="PRO_5031247907" evidence="2">
    <location>
        <begin position="33"/>
        <end position="114"/>
    </location>
</feature>
<reference evidence="3 4" key="1">
    <citation type="submission" date="2020-08" db="EMBL/GenBank/DDBJ databases">
        <title>Genomic Encyclopedia of Type Strains, Phase IV (KMG-IV): sequencing the most valuable type-strain genomes for metagenomic binning, comparative biology and taxonomic classification.</title>
        <authorList>
            <person name="Goeker M."/>
        </authorList>
    </citation>
    <scope>NUCLEOTIDE SEQUENCE [LARGE SCALE GENOMIC DNA]</scope>
    <source>
        <strain evidence="3 4">DSM 29514</strain>
    </source>
</reference>
<evidence type="ECO:0000313" key="3">
    <source>
        <dbReference type="EMBL" id="MBB4143207.1"/>
    </source>
</evidence>
<dbReference type="EMBL" id="JACIEC010000001">
    <property type="protein sequence ID" value="MBB4143207.1"/>
    <property type="molecule type" value="Genomic_DNA"/>
</dbReference>
<proteinExistence type="predicted"/>
<feature type="signal peptide" evidence="2">
    <location>
        <begin position="1"/>
        <end position="32"/>
    </location>
</feature>
<organism evidence="3 4">
    <name type="scientific">Rhizobium rhizoryzae</name>
    <dbReference type="NCBI Taxonomy" id="451876"/>
    <lineage>
        <taxon>Bacteria</taxon>
        <taxon>Pseudomonadati</taxon>
        <taxon>Pseudomonadota</taxon>
        <taxon>Alphaproteobacteria</taxon>
        <taxon>Hyphomicrobiales</taxon>
        <taxon>Rhizobiaceae</taxon>
        <taxon>Rhizobium/Agrobacterium group</taxon>
        <taxon>Rhizobium</taxon>
    </lineage>
</organism>
<evidence type="ECO:0000256" key="1">
    <source>
        <dbReference type="SAM" id="MobiDB-lite"/>
    </source>
</evidence>